<dbReference type="EMBL" id="GBRH01242851">
    <property type="protein sequence ID" value="JAD55044.1"/>
    <property type="molecule type" value="Transcribed_RNA"/>
</dbReference>
<reference evidence="2" key="2">
    <citation type="journal article" date="2015" name="Data Brief">
        <title>Shoot transcriptome of the giant reed, Arundo donax.</title>
        <authorList>
            <person name="Barrero R.A."/>
            <person name="Guerrero F.D."/>
            <person name="Moolhuijzen P."/>
            <person name="Goolsby J.A."/>
            <person name="Tidwell J."/>
            <person name="Bellgard S.E."/>
            <person name="Bellgard M.I."/>
        </authorList>
    </citation>
    <scope>NUCLEOTIDE SEQUENCE</scope>
    <source>
        <tissue evidence="2">Shoot tissue taken approximately 20 cm above the soil surface</tissue>
    </source>
</reference>
<reference evidence="2" key="1">
    <citation type="submission" date="2014-09" db="EMBL/GenBank/DDBJ databases">
        <authorList>
            <person name="Magalhaes I.L.F."/>
            <person name="Oliveira U."/>
            <person name="Santos F.R."/>
            <person name="Vidigal T.H.D.A."/>
            <person name="Brescovit A.D."/>
            <person name="Santos A.J."/>
        </authorList>
    </citation>
    <scope>NUCLEOTIDE SEQUENCE</scope>
    <source>
        <tissue evidence="2">Shoot tissue taken approximately 20 cm above the soil surface</tissue>
    </source>
</reference>
<protein>
    <submittedName>
        <fullName evidence="2">Uncharacterized protein</fullName>
    </submittedName>
</protein>
<feature type="region of interest" description="Disordered" evidence="1">
    <location>
        <begin position="57"/>
        <end position="77"/>
    </location>
</feature>
<accession>A0A0A9ATI8</accession>
<organism evidence="2">
    <name type="scientific">Arundo donax</name>
    <name type="common">Giant reed</name>
    <name type="synonym">Donax arundinaceus</name>
    <dbReference type="NCBI Taxonomy" id="35708"/>
    <lineage>
        <taxon>Eukaryota</taxon>
        <taxon>Viridiplantae</taxon>
        <taxon>Streptophyta</taxon>
        <taxon>Embryophyta</taxon>
        <taxon>Tracheophyta</taxon>
        <taxon>Spermatophyta</taxon>
        <taxon>Magnoliopsida</taxon>
        <taxon>Liliopsida</taxon>
        <taxon>Poales</taxon>
        <taxon>Poaceae</taxon>
        <taxon>PACMAD clade</taxon>
        <taxon>Arundinoideae</taxon>
        <taxon>Arundineae</taxon>
        <taxon>Arundo</taxon>
    </lineage>
</organism>
<sequence>MASPLNPKLLPPPTPPCLLLCSSQLLPPQLAHGCSPAPVCCGTGSIPSIQRSITPPLSLTNLGTTAPPRSPSNPISSYSLIPLLNPCKRVQKSSASERSHALYRLQRET</sequence>
<evidence type="ECO:0000313" key="2">
    <source>
        <dbReference type="EMBL" id="JAD55044.1"/>
    </source>
</evidence>
<name>A0A0A9ATI8_ARUDO</name>
<proteinExistence type="predicted"/>
<evidence type="ECO:0000256" key="1">
    <source>
        <dbReference type="SAM" id="MobiDB-lite"/>
    </source>
</evidence>
<dbReference type="AlphaFoldDB" id="A0A0A9ATI8"/>